<comment type="subunit">
    <text evidence="9">The RNAP catalytic core consists of 2 alpha, 1 beta, 1 beta' and 1 omega subunit. When a sigma factor is associated with the core the holoenzyme is formed, which can initiate transcription.</text>
</comment>
<dbReference type="PANTHER" id="PTHR19376:SF54">
    <property type="entry name" value="DNA-DIRECTED RNA POLYMERASE SUBUNIT BETA"/>
    <property type="match status" value="1"/>
</dbReference>
<dbReference type="EC" id="2.7.7.6" evidence="9"/>
<dbReference type="CDD" id="cd02655">
    <property type="entry name" value="RNAP_beta'_C"/>
    <property type="match status" value="1"/>
</dbReference>
<keyword evidence="4 9" id="KW-0808">Transferase</keyword>
<evidence type="ECO:0000256" key="8">
    <source>
        <dbReference type="ARBA" id="ARBA00048552"/>
    </source>
</evidence>
<dbReference type="SMART" id="SM00663">
    <property type="entry name" value="RPOLA_N"/>
    <property type="match status" value="1"/>
</dbReference>
<dbReference type="PANTHER" id="PTHR19376">
    <property type="entry name" value="DNA-DIRECTED RNA POLYMERASE"/>
    <property type="match status" value="1"/>
</dbReference>
<feature type="coiled-coil region" evidence="11">
    <location>
        <begin position="140"/>
        <end position="222"/>
    </location>
</feature>
<evidence type="ECO:0000256" key="6">
    <source>
        <dbReference type="ARBA" id="ARBA00022723"/>
    </source>
</evidence>
<dbReference type="InterPro" id="IPR007083">
    <property type="entry name" value="RNA_pol_Rpb1_4"/>
</dbReference>
<comment type="similarity">
    <text evidence="2 9 10">Belongs to the RNA polymerase beta' chain family.</text>
</comment>
<evidence type="ECO:0000256" key="10">
    <source>
        <dbReference type="RuleBase" id="RU004279"/>
    </source>
</evidence>
<dbReference type="GO" id="GO:0008270">
    <property type="term" value="F:zinc ion binding"/>
    <property type="evidence" value="ECO:0007669"/>
    <property type="project" value="UniProtKB-UniRule"/>
</dbReference>
<dbReference type="EMBL" id="LN890655">
    <property type="protein sequence ID" value="CUS02599.2"/>
    <property type="molecule type" value="Genomic_DNA"/>
</dbReference>
<dbReference type="InterPro" id="IPR006592">
    <property type="entry name" value="RNA_pol_N"/>
</dbReference>
<dbReference type="Gene3D" id="2.40.50.100">
    <property type="match status" value="2"/>
</dbReference>
<dbReference type="Pfam" id="PF04997">
    <property type="entry name" value="RNA_pol_Rpb1_1"/>
    <property type="match status" value="1"/>
</dbReference>
<gene>
    <name evidence="9 14" type="primary">rpoC</name>
    <name evidence="14" type="ORF">CFX0092_A0721</name>
</gene>
<evidence type="ECO:0000313" key="14">
    <source>
        <dbReference type="EMBL" id="CUS02599.2"/>
    </source>
</evidence>
<evidence type="ECO:0000256" key="5">
    <source>
        <dbReference type="ARBA" id="ARBA00022695"/>
    </source>
</evidence>
<reference evidence="14" key="1">
    <citation type="submission" date="2016-01" db="EMBL/GenBank/DDBJ databases">
        <authorList>
            <person name="Mcilroy J.S."/>
            <person name="Karst M S."/>
            <person name="Albertsen M."/>
        </authorList>
    </citation>
    <scope>NUCLEOTIDE SEQUENCE</scope>
    <source>
        <strain evidence="14">Cfx-K</strain>
    </source>
</reference>
<sequence>MENTDFRSLRVSLASPEHIRSWSYGEVTKPETINYRRLRPEKDGLFCEAIFGPTRDWQCYCGKYKNVRYKGIVCDKCGVEITRSSVRRERLGHIELAAPVAHVWYTRRVPSYMGLLLNISRRNLDRVLYFAQYVITNVDEDARQRALKRLGEELQEAEGQLETKLREQLEESTSEAATRLTELEATRDELVSTFDDRISTRTDELVQEAKGIEQRLNNIKNSAASEDIILSGELIVQKGEKVGREHIVQVNEITKERLETIQKTLEDEQKSELDTLNREIEELRGEIGYAGEGLRERMDQKLVRLRQQAQANRDQLEQLLQMTFLDENKYRELKSKFGNVFRAAMGAEAFHEILRNMDLEKLSRELWREVRTSRSKQAAKRATKRLQVVEALRASSNRPEWMILTVLPVIPPDLRPMVQLDGGRFATSDLNDLYRRVINRNNRLKRLLELGAPDVIVRNEKRMLQEAVDSLIDNSQRGKALSRRGRRELKSLSDMLKGKKGRFRRNLLGKRVDYSGRSVIVVGPKLKMGECGLPKTMALELFRPFVISKLVQYGHASNVKGAKRFMERQPPEVWEVLEEVIQGRPILLNRAPTLHRLGIQAFMPKLVEGKAIQLHPLVCAAFNADFDGDQMAVHVPLSDKAVEEAKSLMMASRNLLKPADGQPIVGPSKDMVLGVYYITMMRDGRKGEGRIFSSLEEIETAYELGYVDIHAKVRLLTQTYWKDDGTRYADGKPRTRIIETSPGRALFNLALPPQARFVNRILDKAGVNALINRVHQVIGDEETIEMVDAIKDIGFRFATVSGTTVAVADLTIPEQRTEILDGARKRVDEIDRQFRRGLLTEEEQYQRTIEQWNEAKDQVADAVKRAMDPNGPLAIMALSGAGKGGFGPITQLAGMRGLMADPQGRIIPVPIQSNFRQGLDALEYFISTHGARKGLADTALRTADAGYLTRRLVDVAQDIIIMEEDCGTVKGIWVRRSDNFGKQTLTERLIGRVAAESVVNKETGEIVIAEGDVFTAESAEAVDGLNVAEVYVFSPMTCELRLGICRKCYGTDLARGKLVELGVAVGIVAAQSIGEPGTQLTLRTFHTGGTASAGGDITQGLPRVEELFEARQRPRGEAVMTEIGGIANLRVIDGVRHVFITDVKLVDDVYEVPDGWSVLVENNQEVAVGGTLAESGDEIIFARHPGRVTRDENGLRVTWESREERDYEIAAGVRLLISDGQQVQAGDQLTEGSRNPHRILEILGRDSVTQYLLREVQQVYRPQGQNIHDKHFEVIIRKMLSKVVVTESGDTDMLPGDLIDAPIFQEKNDEVVIEGGQPAQAEPVLLGITKASLNTDSFLSASSFQHTIKVLAGAAIAGKEDRLIGLKENVIIGKLIPAGTGFRTGEDEIADLPEGFFMDPELGGTTRLTSSALIDDDTDVEVLAAIAAAAADASRITLVSEFEDVEEESDWDEEEDAWEDEDVADLDVEGPVEDEDWEEAGD</sequence>
<feature type="binding site" evidence="9">
    <location>
        <position position="966"/>
    </location>
    <ligand>
        <name>Zn(2+)</name>
        <dbReference type="ChEBI" id="CHEBI:29105"/>
        <label>2</label>
    </ligand>
</feature>
<evidence type="ECO:0000256" key="7">
    <source>
        <dbReference type="ARBA" id="ARBA00023163"/>
    </source>
</evidence>
<dbReference type="InterPro" id="IPR012754">
    <property type="entry name" value="DNA-dir_RpoC_beta_prime_bact"/>
</dbReference>
<comment type="cofactor">
    <cofactor evidence="9">
        <name>Mg(2+)</name>
        <dbReference type="ChEBI" id="CHEBI:18420"/>
    </cofactor>
    <text evidence="9">Binds 1 Mg(2+) ion per subunit.</text>
</comment>
<dbReference type="CDD" id="cd01609">
    <property type="entry name" value="RNAP_beta'_N"/>
    <property type="match status" value="1"/>
</dbReference>
<feature type="binding site" evidence="9">
    <location>
        <position position="1048"/>
    </location>
    <ligand>
        <name>Zn(2+)</name>
        <dbReference type="ChEBI" id="CHEBI:29105"/>
        <label>2</label>
    </ligand>
</feature>
<keyword evidence="11" id="KW-0175">Coiled coil</keyword>
<feature type="binding site" evidence="9">
    <location>
        <position position="1045"/>
    </location>
    <ligand>
        <name>Zn(2+)</name>
        <dbReference type="ChEBI" id="CHEBI:29105"/>
        <label>2</label>
    </ligand>
</feature>
<dbReference type="Gene3D" id="1.10.132.30">
    <property type="match status" value="1"/>
</dbReference>
<dbReference type="InterPro" id="IPR042102">
    <property type="entry name" value="RNA_pol_Rpb1_3_sf"/>
</dbReference>
<feature type="region of interest" description="Disordered" evidence="12">
    <location>
        <begin position="1444"/>
        <end position="1482"/>
    </location>
</feature>
<proteinExistence type="inferred from homology"/>
<dbReference type="SUPFAM" id="SSF64484">
    <property type="entry name" value="beta and beta-prime subunits of DNA dependent RNA-polymerase"/>
    <property type="match status" value="1"/>
</dbReference>
<dbReference type="Gene3D" id="1.10.1790.20">
    <property type="match status" value="2"/>
</dbReference>
<keyword evidence="3 9" id="KW-0240">DNA-directed RNA polymerase</keyword>
<dbReference type="InterPro" id="IPR000722">
    <property type="entry name" value="RNA_pol_asu"/>
</dbReference>
<feature type="coiled-coil region" evidence="11">
    <location>
        <begin position="251"/>
        <end position="322"/>
    </location>
</feature>
<evidence type="ECO:0000256" key="4">
    <source>
        <dbReference type="ARBA" id="ARBA00022679"/>
    </source>
</evidence>
<evidence type="ECO:0000256" key="12">
    <source>
        <dbReference type="SAM" id="MobiDB-lite"/>
    </source>
</evidence>
<dbReference type="RefSeq" id="WP_095042196.1">
    <property type="nucleotide sequence ID" value="NZ_LN890655.1"/>
</dbReference>
<dbReference type="GO" id="GO:0006351">
    <property type="term" value="P:DNA-templated transcription"/>
    <property type="evidence" value="ECO:0007669"/>
    <property type="project" value="UniProtKB-UniRule"/>
</dbReference>
<evidence type="ECO:0000256" key="2">
    <source>
        <dbReference type="ARBA" id="ARBA00006460"/>
    </source>
</evidence>
<dbReference type="HAMAP" id="MF_01322">
    <property type="entry name" value="RNApol_bact_RpoC"/>
    <property type="match status" value="1"/>
</dbReference>
<dbReference type="GO" id="GO:0003677">
    <property type="term" value="F:DNA binding"/>
    <property type="evidence" value="ECO:0007669"/>
    <property type="project" value="UniProtKB-UniRule"/>
</dbReference>
<dbReference type="InterPro" id="IPR038120">
    <property type="entry name" value="Rpb1_funnel_sf"/>
</dbReference>
<dbReference type="InterPro" id="IPR007066">
    <property type="entry name" value="RNA_pol_Rpb1_3"/>
</dbReference>
<dbReference type="InterPro" id="IPR007081">
    <property type="entry name" value="RNA_pol_Rpb1_5"/>
</dbReference>
<feature type="binding site" evidence="9">
    <location>
        <position position="625"/>
    </location>
    <ligand>
        <name>Mg(2+)</name>
        <dbReference type="ChEBI" id="CHEBI:18420"/>
    </ligand>
</feature>
<organism evidence="14 15">
    <name type="scientific">Candidatus Promineifilum breve</name>
    <dbReference type="NCBI Taxonomy" id="1806508"/>
    <lineage>
        <taxon>Bacteria</taxon>
        <taxon>Bacillati</taxon>
        <taxon>Chloroflexota</taxon>
        <taxon>Ardenticatenia</taxon>
        <taxon>Candidatus Promineifilales</taxon>
        <taxon>Candidatus Promineifilaceae</taxon>
        <taxon>Candidatus Promineifilum</taxon>
    </lineage>
</organism>
<evidence type="ECO:0000256" key="3">
    <source>
        <dbReference type="ARBA" id="ARBA00022478"/>
    </source>
</evidence>
<dbReference type="InterPro" id="IPR007080">
    <property type="entry name" value="RNA_pol_Rpb1_1"/>
</dbReference>
<dbReference type="Gene3D" id="2.40.40.20">
    <property type="match status" value="1"/>
</dbReference>
<dbReference type="Gene3D" id="1.10.150.390">
    <property type="match status" value="1"/>
</dbReference>
<dbReference type="Gene3D" id="1.10.40.90">
    <property type="match status" value="1"/>
</dbReference>
<accession>A0A160T0J4</accession>
<name>A0A160T0J4_9CHLR</name>
<dbReference type="KEGG" id="pbf:CFX0092_A0721"/>
<comment type="cofactor">
    <cofactor evidence="9">
        <name>Zn(2+)</name>
        <dbReference type="ChEBI" id="CHEBI:29105"/>
    </cofactor>
    <text evidence="9">Binds 2 Zn(2+) ions per subunit.</text>
</comment>
<feature type="binding site" evidence="9">
    <location>
        <position position="59"/>
    </location>
    <ligand>
        <name>Zn(2+)</name>
        <dbReference type="ChEBI" id="CHEBI:29105"/>
        <label>1</label>
    </ligand>
</feature>
<comment type="catalytic activity">
    <reaction evidence="8 9 10">
        <text>RNA(n) + a ribonucleoside 5'-triphosphate = RNA(n+1) + diphosphate</text>
        <dbReference type="Rhea" id="RHEA:21248"/>
        <dbReference type="Rhea" id="RHEA-COMP:14527"/>
        <dbReference type="Rhea" id="RHEA-COMP:17342"/>
        <dbReference type="ChEBI" id="CHEBI:33019"/>
        <dbReference type="ChEBI" id="CHEBI:61557"/>
        <dbReference type="ChEBI" id="CHEBI:140395"/>
        <dbReference type="EC" id="2.7.7.6"/>
    </reaction>
</comment>
<dbReference type="Gene3D" id="1.10.274.100">
    <property type="entry name" value="RNA polymerase Rpb1, domain 3"/>
    <property type="match status" value="1"/>
</dbReference>
<dbReference type="GO" id="GO:0000428">
    <property type="term" value="C:DNA-directed RNA polymerase complex"/>
    <property type="evidence" value="ECO:0007669"/>
    <property type="project" value="UniProtKB-KW"/>
</dbReference>
<evidence type="ECO:0000256" key="9">
    <source>
        <dbReference type="HAMAP-Rule" id="MF_01322"/>
    </source>
</evidence>
<keyword evidence="5 9" id="KW-0548">Nucleotidyltransferase</keyword>
<dbReference type="Pfam" id="PF04998">
    <property type="entry name" value="RNA_pol_Rpb1_5"/>
    <property type="match status" value="1"/>
</dbReference>
<dbReference type="Pfam" id="PF00623">
    <property type="entry name" value="RNA_pol_Rpb1_2"/>
    <property type="match status" value="1"/>
</dbReference>
<feature type="binding site" evidence="9">
    <location>
        <position position="61"/>
    </location>
    <ligand>
        <name>Zn(2+)</name>
        <dbReference type="ChEBI" id="CHEBI:29105"/>
        <label>1</label>
    </ligand>
</feature>
<evidence type="ECO:0000259" key="13">
    <source>
        <dbReference type="SMART" id="SM00663"/>
    </source>
</evidence>
<keyword evidence="9" id="KW-0460">Magnesium</keyword>
<evidence type="ECO:0000313" key="15">
    <source>
        <dbReference type="Proteomes" id="UP000215027"/>
    </source>
</evidence>
<feature type="domain" description="RNA polymerase N-terminal" evidence="13">
    <location>
        <begin position="400"/>
        <end position="679"/>
    </location>
</feature>
<evidence type="ECO:0000256" key="11">
    <source>
        <dbReference type="SAM" id="Coils"/>
    </source>
</evidence>
<dbReference type="Proteomes" id="UP000215027">
    <property type="component" value="Chromosome I"/>
</dbReference>
<feature type="binding site" evidence="9">
    <location>
        <position position="77"/>
    </location>
    <ligand>
        <name>Zn(2+)</name>
        <dbReference type="ChEBI" id="CHEBI:29105"/>
        <label>1</label>
    </ligand>
</feature>
<keyword evidence="6 9" id="KW-0479">Metal-binding</keyword>
<dbReference type="Pfam" id="PF05000">
    <property type="entry name" value="RNA_pol_Rpb1_4"/>
    <property type="match status" value="1"/>
</dbReference>
<comment type="function">
    <text evidence="1 9 10">DNA-dependent RNA polymerase catalyzes the transcription of DNA into RNA using the four ribonucleoside triphosphates as substrates.</text>
</comment>
<dbReference type="InterPro" id="IPR044893">
    <property type="entry name" value="RNA_pol_Rpb1_clamp_domain"/>
</dbReference>
<keyword evidence="15" id="KW-1185">Reference proteome</keyword>
<protein>
    <recommendedName>
        <fullName evidence="9">DNA-directed RNA polymerase subunit beta'</fullName>
        <shortName evidence="9">RNAP subunit beta'</shortName>
        <ecNumber evidence="9">2.7.7.6</ecNumber>
    </recommendedName>
    <alternativeName>
        <fullName evidence="9">RNA polymerase subunit beta'</fullName>
    </alternativeName>
    <alternativeName>
        <fullName evidence="9">Transcriptase subunit beta'</fullName>
    </alternativeName>
</protein>
<dbReference type="Pfam" id="PF04983">
    <property type="entry name" value="RNA_pol_Rpb1_3"/>
    <property type="match status" value="1"/>
</dbReference>
<feature type="binding site" evidence="9">
    <location>
        <position position="629"/>
    </location>
    <ligand>
        <name>Mg(2+)</name>
        <dbReference type="ChEBI" id="CHEBI:18420"/>
    </ligand>
</feature>
<feature type="binding site" evidence="9">
    <location>
        <position position="1038"/>
    </location>
    <ligand>
        <name>Zn(2+)</name>
        <dbReference type="ChEBI" id="CHEBI:29105"/>
        <label>2</label>
    </ligand>
</feature>
<evidence type="ECO:0000256" key="1">
    <source>
        <dbReference type="ARBA" id="ARBA00004026"/>
    </source>
</evidence>
<keyword evidence="9" id="KW-0862">Zinc</keyword>
<dbReference type="GO" id="GO:0003899">
    <property type="term" value="F:DNA-directed RNA polymerase activity"/>
    <property type="evidence" value="ECO:0007669"/>
    <property type="project" value="UniProtKB-UniRule"/>
</dbReference>
<keyword evidence="7 9" id="KW-0804">Transcription</keyword>
<dbReference type="NCBIfam" id="TIGR02386">
    <property type="entry name" value="rpoC_TIGR"/>
    <property type="match status" value="1"/>
</dbReference>
<dbReference type="Gene3D" id="4.10.860.120">
    <property type="entry name" value="RNA polymerase II, clamp domain"/>
    <property type="match status" value="1"/>
</dbReference>
<dbReference type="GO" id="GO:0000287">
    <property type="term" value="F:magnesium ion binding"/>
    <property type="evidence" value="ECO:0007669"/>
    <property type="project" value="UniProtKB-UniRule"/>
</dbReference>
<feature type="binding site" evidence="9">
    <location>
        <position position="74"/>
    </location>
    <ligand>
        <name>Zn(2+)</name>
        <dbReference type="ChEBI" id="CHEBI:29105"/>
        <label>1</label>
    </ligand>
</feature>
<dbReference type="InterPro" id="IPR045867">
    <property type="entry name" value="DNA-dir_RpoC_beta_prime"/>
</dbReference>
<feature type="binding site" evidence="9">
    <location>
        <position position="627"/>
    </location>
    <ligand>
        <name>Mg(2+)</name>
        <dbReference type="ChEBI" id="CHEBI:18420"/>
    </ligand>
</feature>